<reference evidence="3" key="1">
    <citation type="submission" date="2019-02" db="EMBL/GenBank/DDBJ databases">
        <authorList>
            <person name="Gruber-Vodicka R. H."/>
            <person name="Seah K. B. B."/>
        </authorList>
    </citation>
    <scope>NUCLEOTIDE SEQUENCE</scope>
    <source>
        <strain evidence="3">BECK_SA2B12</strain>
        <strain evidence="1">BECK_SA2B15</strain>
        <strain evidence="2">BECK_SA2B20</strain>
    </source>
</reference>
<evidence type="ECO:0000313" key="1">
    <source>
        <dbReference type="EMBL" id="VFK00801.1"/>
    </source>
</evidence>
<dbReference type="EMBL" id="CAADFJ010000201">
    <property type="protein sequence ID" value="VFK04712.1"/>
    <property type="molecule type" value="Genomic_DNA"/>
</dbReference>
<sequence length="104" mass="12005">MSRSQSNRRGPTKADIELRLIHDGERWIARNDRLTAEGEALSDLDSDVRRALQEGGKYPAGSRLTVFMGFDFDTFPTWLRQYHAHYFNRVVSMDTVNDLDVSEK</sequence>
<dbReference type="EMBL" id="CAADFG010000203">
    <property type="protein sequence ID" value="VFK00801.1"/>
    <property type="molecule type" value="Genomic_DNA"/>
</dbReference>
<dbReference type="AlphaFoldDB" id="A0A450VIT5"/>
<evidence type="ECO:0000313" key="2">
    <source>
        <dbReference type="EMBL" id="VFK02265.1"/>
    </source>
</evidence>
<dbReference type="EMBL" id="CAADFI010000270">
    <property type="protein sequence ID" value="VFK02265.1"/>
    <property type="molecule type" value="Genomic_DNA"/>
</dbReference>
<evidence type="ECO:0000313" key="3">
    <source>
        <dbReference type="EMBL" id="VFK04712.1"/>
    </source>
</evidence>
<proteinExistence type="predicted"/>
<organism evidence="3">
    <name type="scientific">Candidatus Kentrum eta</name>
    <dbReference type="NCBI Taxonomy" id="2126337"/>
    <lineage>
        <taxon>Bacteria</taxon>
        <taxon>Pseudomonadati</taxon>
        <taxon>Pseudomonadota</taxon>
        <taxon>Gammaproteobacteria</taxon>
        <taxon>Candidatus Kentrum</taxon>
    </lineage>
</organism>
<dbReference type="InterPro" id="IPR035157">
    <property type="entry name" value="DUF5395"/>
</dbReference>
<protein>
    <submittedName>
        <fullName evidence="3">Uncharacterized protein</fullName>
    </submittedName>
</protein>
<accession>A0A450VIT5</accession>
<dbReference type="Pfam" id="PF17373">
    <property type="entry name" value="DUF5395"/>
    <property type="match status" value="1"/>
</dbReference>
<gene>
    <name evidence="1" type="ORF">BECKH772A_GA0070896_102032</name>
    <name evidence="2" type="ORF">BECKH772B_GA0070898_102702</name>
    <name evidence="3" type="ORF">BECKH772C_GA0070978_102012</name>
</gene>
<name>A0A450VIT5_9GAMM</name>